<proteinExistence type="predicted"/>
<evidence type="ECO:0000313" key="2">
    <source>
        <dbReference type="Proteomes" id="UP001148312"/>
    </source>
</evidence>
<dbReference type="AlphaFoldDB" id="A0A9W9XCU8"/>
<gene>
    <name evidence="1" type="ORF">N7539_003959</name>
</gene>
<comment type="caution">
    <text evidence="1">The sequence shown here is derived from an EMBL/GenBank/DDBJ whole genome shotgun (WGS) entry which is preliminary data.</text>
</comment>
<dbReference type="Proteomes" id="UP001148312">
    <property type="component" value="Unassembled WGS sequence"/>
</dbReference>
<evidence type="ECO:0000313" key="1">
    <source>
        <dbReference type="EMBL" id="KAJ5489069.1"/>
    </source>
</evidence>
<accession>A0A9W9XCU8</accession>
<dbReference type="GeneID" id="81623810"/>
<organism evidence="1 2">
    <name type="scientific">Penicillium diatomitis</name>
    <dbReference type="NCBI Taxonomy" id="2819901"/>
    <lineage>
        <taxon>Eukaryota</taxon>
        <taxon>Fungi</taxon>
        <taxon>Dikarya</taxon>
        <taxon>Ascomycota</taxon>
        <taxon>Pezizomycotina</taxon>
        <taxon>Eurotiomycetes</taxon>
        <taxon>Eurotiomycetidae</taxon>
        <taxon>Eurotiales</taxon>
        <taxon>Aspergillaceae</taxon>
        <taxon>Penicillium</taxon>
    </lineage>
</organism>
<protein>
    <submittedName>
        <fullName evidence="1">Uncharacterized protein</fullName>
    </submittedName>
</protein>
<reference evidence="1" key="1">
    <citation type="submission" date="2022-12" db="EMBL/GenBank/DDBJ databases">
        <authorList>
            <person name="Petersen C."/>
        </authorList>
    </citation>
    <scope>NUCLEOTIDE SEQUENCE</scope>
    <source>
        <strain evidence="1">IBT 30728</strain>
    </source>
</reference>
<dbReference type="RefSeq" id="XP_056791102.1">
    <property type="nucleotide sequence ID" value="XM_056933561.1"/>
</dbReference>
<name>A0A9W9XCU8_9EURO</name>
<reference evidence="1" key="2">
    <citation type="journal article" date="2023" name="IMA Fungus">
        <title>Comparative genomic study of the Penicillium genus elucidates a diverse pangenome and 15 lateral gene transfer events.</title>
        <authorList>
            <person name="Petersen C."/>
            <person name="Sorensen T."/>
            <person name="Nielsen M.R."/>
            <person name="Sondergaard T.E."/>
            <person name="Sorensen J.L."/>
            <person name="Fitzpatrick D.A."/>
            <person name="Frisvad J.C."/>
            <person name="Nielsen K.L."/>
        </authorList>
    </citation>
    <scope>NUCLEOTIDE SEQUENCE</scope>
    <source>
        <strain evidence="1">IBT 30728</strain>
    </source>
</reference>
<sequence>MARFARLLPSDHAAVKPRCDDFGIIVDFRSGRWTGHWTIHFGDLPWQRATASIQQTSMKLEWVFTQIARWGLRSREPLDETGWSVRRVRSVS</sequence>
<keyword evidence="2" id="KW-1185">Reference proteome</keyword>
<dbReference type="EMBL" id="JAPWDQ010000004">
    <property type="protein sequence ID" value="KAJ5489069.1"/>
    <property type="molecule type" value="Genomic_DNA"/>
</dbReference>